<evidence type="ECO:0000313" key="3">
    <source>
        <dbReference type="Proteomes" id="UP000299084"/>
    </source>
</evidence>
<protein>
    <submittedName>
        <fullName evidence="2">Uncharacterized protein</fullName>
    </submittedName>
</protein>
<dbReference type="EMBL" id="JWIN03000009">
    <property type="protein sequence ID" value="KAB1273708.1"/>
    <property type="molecule type" value="Genomic_DNA"/>
</dbReference>
<dbReference type="AlphaFoldDB" id="A0A5N4DRB9"/>
<evidence type="ECO:0000313" key="2">
    <source>
        <dbReference type="EMBL" id="KAB1273708.1"/>
    </source>
</evidence>
<feature type="compositionally biased region" description="Basic and acidic residues" evidence="1">
    <location>
        <begin position="58"/>
        <end position="67"/>
    </location>
</feature>
<dbReference type="Proteomes" id="UP000299084">
    <property type="component" value="Unassembled WGS sequence"/>
</dbReference>
<feature type="region of interest" description="Disordered" evidence="1">
    <location>
        <begin position="40"/>
        <end position="85"/>
    </location>
</feature>
<accession>A0A5N4DRB9</accession>
<organism evidence="2 3">
    <name type="scientific">Camelus dromedarius</name>
    <name type="common">Dromedary</name>
    <name type="synonym">Arabian camel</name>
    <dbReference type="NCBI Taxonomy" id="9838"/>
    <lineage>
        <taxon>Eukaryota</taxon>
        <taxon>Metazoa</taxon>
        <taxon>Chordata</taxon>
        <taxon>Craniata</taxon>
        <taxon>Vertebrata</taxon>
        <taxon>Euteleostomi</taxon>
        <taxon>Mammalia</taxon>
        <taxon>Eutheria</taxon>
        <taxon>Laurasiatheria</taxon>
        <taxon>Artiodactyla</taxon>
        <taxon>Tylopoda</taxon>
        <taxon>Camelidae</taxon>
        <taxon>Camelus</taxon>
    </lineage>
</organism>
<keyword evidence="3" id="KW-1185">Reference proteome</keyword>
<sequence length="137" mass="15751">MFVGCGPSIRGAQQMQVLAQSHLRDYPGRVWVIKETREISSRGTWSQPGPGSNRSSTTRRDTREVLEKLPTPNRRGTEGRSEGLFAHRSNMHLMHIHTGLFQETRVQQRIPCPRWHGGRFGDRVAWHLADKRPWFPG</sequence>
<evidence type="ECO:0000256" key="1">
    <source>
        <dbReference type="SAM" id="MobiDB-lite"/>
    </source>
</evidence>
<feature type="compositionally biased region" description="Polar residues" evidence="1">
    <location>
        <begin position="41"/>
        <end position="50"/>
    </location>
</feature>
<gene>
    <name evidence="2" type="ORF">Cadr_000012096</name>
</gene>
<reference evidence="2 3" key="1">
    <citation type="journal article" date="2019" name="Mol. Ecol. Resour.">
        <title>Improving Illumina assemblies with Hi-C and long reads: an example with the North African dromedary.</title>
        <authorList>
            <person name="Elbers J.P."/>
            <person name="Rogers M.F."/>
            <person name="Perelman P.L."/>
            <person name="Proskuryakova A.A."/>
            <person name="Serdyukova N.A."/>
            <person name="Johnson W.E."/>
            <person name="Horin P."/>
            <person name="Corander J."/>
            <person name="Murphy D."/>
            <person name="Burger P.A."/>
        </authorList>
    </citation>
    <scope>NUCLEOTIDE SEQUENCE [LARGE SCALE GENOMIC DNA]</scope>
    <source>
        <strain evidence="2">Drom800</strain>
        <tissue evidence="2">Blood</tissue>
    </source>
</reference>
<comment type="caution">
    <text evidence="2">The sequence shown here is derived from an EMBL/GenBank/DDBJ whole genome shotgun (WGS) entry which is preliminary data.</text>
</comment>
<proteinExistence type="predicted"/>
<name>A0A5N4DRB9_CAMDR</name>